<evidence type="ECO:0000313" key="3">
    <source>
        <dbReference type="Proteomes" id="UP001164706"/>
    </source>
</evidence>
<feature type="region of interest" description="Disordered" evidence="1">
    <location>
        <begin position="1"/>
        <end position="50"/>
    </location>
</feature>
<reference evidence="2" key="1">
    <citation type="submission" date="2022-11" db="EMBL/GenBank/DDBJ databases">
        <title>Description of Microcella daejonensis nov. sp, isolated from riverside soil.</title>
        <authorList>
            <person name="Molina K.M."/>
            <person name="Kim S.B."/>
        </authorList>
    </citation>
    <scope>NUCLEOTIDE SEQUENCE</scope>
    <source>
        <strain evidence="2">MMS21-STM12</strain>
    </source>
</reference>
<gene>
    <name evidence="2" type="ORF">OVN18_04160</name>
</gene>
<protein>
    <submittedName>
        <fullName evidence="2">Uncharacterized protein</fullName>
    </submittedName>
</protein>
<proteinExistence type="predicted"/>
<keyword evidence="3" id="KW-1185">Reference proteome</keyword>
<feature type="compositionally biased region" description="Low complexity" evidence="1">
    <location>
        <begin position="17"/>
        <end position="42"/>
    </location>
</feature>
<dbReference type="KEGG" id="mdb:OVN18_04160"/>
<organism evidence="2 3">
    <name type="scientific">Microcella daejeonensis</name>
    <dbReference type="NCBI Taxonomy" id="2994971"/>
    <lineage>
        <taxon>Bacteria</taxon>
        <taxon>Bacillati</taxon>
        <taxon>Actinomycetota</taxon>
        <taxon>Actinomycetes</taxon>
        <taxon>Micrococcales</taxon>
        <taxon>Microbacteriaceae</taxon>
        <taxon>Microcella</taxon>
    </lineage>
</organism>
<name>A0A9E8MM75_9MICO</name>
<dbReference type="RefSeq" id="WP_267782148.1">
    <property type="nucleotide sequence ID" value="NZ_CP113089.1"/>
</dbReference>
<evidence type="ECO:0000256" key="1">
    <source>
        <dbReference type="SAM" id="MobiDB-lite"/>
    </source>
</evidence>
<dbReference type="AlphaFoldDB" id="A0A9E8MM75"/>
<accession>A0A9E8MM75</accession>
<evidence type="ECO:0000313" key="2">
    <source>
        <dbReference type="EMBL" id="WAB82210.1"/>
    </source>
</evidence>
<sequence length="398" mass="42003">MTLAPPAPGTDPAHEGAPVSSAPRTATPTTPRRTRSAARTAPIEPLPIPTPRGPVSAALVAVLTGRVGAPPIVSSFDAQVERAIISSPDILTDDDLQLALLCFGALDAGGLGRVDARWAADPLLLAVCENLETALEEALRQEVPLPTARAARGAIATGEDVADAVATALDVIIDDAESSRPHRYLAGESTAPQLREHLVARSIRSVLVDADQRVVADDATAAAVLLARLGDQRLQTERGRYLDVVDVRVLTAVNTTAMLARHDRLRGLFYGLRTTTGSIETSIESAVIEALGRLGRPLLQSDAARGAGAGRARIAGGLVEAQPELLDDVLLGAAIGVAVERWITEHEVVRWTVGRSALRECDALRNDAVLRADRAAEIPPVDDRPITLPVERTGGIRR</sequence>
<dbReference type="EMBL" id="CP113089">
    <property type="protein sequence ID" value="WAB82210.1"/>
    <property type="molecule type" value="Genomic_DNA"/>
</dbReference>
<dbReference type="Proteomes" id="UP001164706">
    <property type="component" value="Chromosome"/>
</dbReference>